<evidence type="ECO:0000313" key="1">
    <source>
        <dbReference type="EMBL" id="TFK48847.1"/>
    </source>
</evidence>
<gene>
    <name evidence="1" type="ORF">OE88DRAFT_1664053</name>
</gene>
<protein>
    <submittedName>
        <fullName evidence="1">Uncharacterized protein</fullName>
    </submittedName>
</protein>
<dbReference type="AlphaFoldDB" id="A0A5C3MUY6"/>
<keyword evidence="2" id="KW-1185">Reference proteome</keyword>
<sequence>MRFRALETLVIPPFTWSPAFCMHVTDGLVQARPSLARVVYYDGGKRPWTFVRSEPGSRLKISEEDGFSLSPSIFDSQISSPS</sequence>
<evidence type="ECO:0000313" key="2">
    <source>
        <dbReference type="Proteomes" id="UP000305948"/>
    </source>
</evidence>
<dbReference type="Proteomes" id="UP000305948">
    <property type="component" value="Unassembled WGS sequence"/>
</dbReference>
<accession>A0A5C3MUY6</accession>
<reference evidence="1 2" key="1">
    <citation type="journal article" date="2019" name="Nat. Ecol. Evol.">
        <title>Megaphylogeny resolves global patterns of mushroom evolution.</title>
        <authorList>
            <person name="Varga T."/>
            <person name="Krizsan K."/>
            <person name="Foldi C."/>
            <person name="Dima B."/>
            <person name="Sanchez-Garcia M."/>
            <person name="Sanchez-Ramirez S."/>
            <person name="Szollosi G.J."/>
            <person name="Szarkandi J.G."/>
            <person name="Papp V."/>
            <person name="Albert L."/>
            <person name="Andreopoulos W."/>
            <person name="Angelini C."/>
            <person name="Antonin V."/>
            <person name="Barry K.W."/>
            <person name="Bougher N.L."/>
            <person name="Buchanan P."/>
            <person name="Buyck B."/>
            <person name="Bense V."/>
            <person name="Catcheside P."/>
            <person name="Chovatia M."/>
            <person name="Cooper J."/>
            <person name="Damon W."/>
            <person name="Desjardin D."/>
            <person name="Finy P."/>
            <person name="Geml J."/>
            <person name="Haridas S."/>
            <person name="Hughes K."/>
            <person name="Justo A."/>
            <person name="Karasinski D."/>
            <person name="Kautmanova I."/>
            <person name="Kiss B."/>
            <person name="Kocsube S."/>
            <person name="Kotiranta H."/>
            <person name="LaButti K.M."/>
            <person name="Lechner B.E."/>
            <person name="Liimatainen K."/>
            <person name="Lipzen A."/>
            <person name="Lukacs Z."/>
            <person name="Mihaltcheva S."/>
            <person name="Morgado L.N."/>
            <person name="Niskanen T."/>
            <person name="Noordeloos M.E."/>
            <person name="Ohm R.A."/>
            <person name="Ortiz-Santana B."/>
            <person name="Ovrebo C."/>
            <person name="Racz N."/>
            <person name="Riley R."/>
            <person name="Savchenko A."/>
            <person name="Shiryaev A."/>
            <person name="Soop K."/>
            <person name="Spirin V."/>
            <person name="Szebenyi C."/>
            <person name="Tomsovsky M."/>
            <person name="Tulloss R.E."/>
            <person name="Uehling J."/>
            <person name="Grigoriev I.V."/>
            <person name="Vagvolgyi C."/>
            <person name="Papp T."/>
            <person name="Martin F.M."/>
            <person name="Miettinen O."/>
            <person name="Hibbett D.S."/>
            <person name="Nagy L.G."/>
        </authorList>
    </citation>
    <scope>NUCLEOTIDE SEQUENCE [LARGE SCALE GENOMIC DNA]</scope>
    <source>
        <strain evidence="1 2">OMC1185</strain>
    </source>
</reference>
<organism evidence="1 2">
    <name type="scientific">Heliocybe sulcata</name>
    <dbReference type="NCBI Taxonomy" id="5364"/>
    <lineage>
        <taxon>Eukaryota</taxon>
        <taxon>Fungi</taxon>
        <taxon>Dikarya</taxon>
        <taxon>Basidiomycota</taxon>
        <taxon>Agaricomycotina</taxon>
        <taxon>Agaricomycetes</taxon>
        <taxon>Gloeophyllales</taxon>
        <taxon>Gloeophyllaceae</taxon>
        <taxon>Heliocybe</taxon>
    </lineage>
</organism>
<name>A0A5C3MUY6_9AGAM</name>
<dbReference type="EMBL" id="ML213518">
    <property type="protein sequence ID" value="TFK48847.1"/>
    <property type="molecule type" value="Genomic_DNA"/>
</dbReference>
<proteinExistence type="predicted"/>